<organism evidence="6 7">
    <name type="scientific">Kocuria dechangensis</name>
    <dbReference type="NCBI Taxonomy" id="1176249"/>
    <lineage>
        <taxon>Bacteria</taxon>
        <taxon>Bacillati</taxon>
        <taxon>Actinomycetota</taxon>
        <taxon>Actinomycetes</taxon>
        <taxon>Micrococcales</taxon>
        <taxon>Micrococcaceae</taxon>
        <taxon>Kocuria</taxon>
    </lineage>
</organism>
<dbReference type="InterPro" id="IPR020845">
    <property type="entry name" value="AMP-binding_CS"/>
</dbReference>
<gene>
    <name evidence="6" type="ORF">GCM10011374_30970</name>
</gene>
<dbReference type="GO" id="GO:0031956">
    <property type="term" value="F:medium-chain fatty acid-CoA ligase activity"/>
    <property type="evidence" value="ECO:0007669"/>
    <property type="project" value="TreeGrafter"/>
</dbReference>
<comment type="similarity">
    <text evidence="1">Belongs to the ATP-dependent AMP-binding enzyme family.</text>
</comment>
<reference evidence="6" key="1">
    <citation type="journal article" date="2014" name="Int. J. Syst. Evol. Microbiol.">
        <title>Complete genome sequence of Corynebacterium casei LMG S-19264T (=DSM 44701T), isolated from a smear-ripened cheese.</title>
        <authorList>
            <consortium name="US DOE Joint Genome Institute (JGI-PGF)"/>
            <person name="Walter F."/>
            <person name="Albersmeier A."/>
            <person name="Kalinowski J."/>
            <person name="Ruckert C."/>
        </authorList>
    </citation>
    <scope>NUCLEOTIDE SEQUENCE</scope>
    <source>
        <strain evidence="6">CGMCC 1.12187</strain>
    </source>
</reference>
<evidence type="ECO:0000313" key="7">
    <source>
        <dbReference type="Proteomes" id="UP000638848"/>
    </source>
</evidence>
<reference evidence="6" key="2">
    <citation type="submission" date="2020-09" db="EMBL/GenBank/DDBJ databases">
        <authorList>
            <person name="Sun Q."/>
            <person name="Zhou Y."/>
        </authorList>
    </citation>
    <scope>NUCLEOTIDE SEQUENCE</scope>
    <source>
        <strain evidence="6">CGMCC 1.12187</strain>
    </source>
</reference>
<feature type="domain" description="AB hydrolase-1" evidence="5">
    <location>
        <begin position="77"/>
        <end position="319"/>
    </location>
</feature>
<dbReference type="InterPro" id="IPR000873">
    <property type="entry name" value="AMP-dep_synth/lig_dom"/>
</dbReference>
<dbReference type="SUPFAM" id="SSF53474">
    <property type="entry name" value="alpha/beta-Hydrolases"/>
    <property type="match status" value="1"/>
</dbReference>
<dbReference type="GO" id="GO:0006631">
    <property type="term" value="P:fatty acid metabolic process"/>
    <property type="evidence" value="ECO:0007669"/>
    <property type="project" value="TreeGrafter"/>
</dbReference>
<protein>
    <submittedName>
        <fullName evidence="6">Acyl-CoA synthetase</fullName>
    </submittedName>
</protein>
<dbReference type="PROSITE" id="PS00455">
    <property type="entry name" value="AMP_BINDING"/>
    <property type="match status" value="1"/>
</dbReference>
<dbReference type="InterPro" id="IPR000073">
    <property type="entry name" value="AB_hydrolase_1"/>
</dbReference>
<dbReference type="SUPFAM" id="SSF56801">
    <property type="entry name" value="Acetyl-CoA synthetase-like"/>
    <property type="match status" value="1"/>
</dbReference>
<dbReference type="Gene3D" id="3.40.50.12780">
    <property type="entry name" value="N-terminal domain of ligase-like"/>
    <property type="match status" value="1"/>
</dbReference>
<evidence type="ECO:0000256" key="3">
    <source>
        <dbReference type="SAM" id="MobiDB-lite"/>
    </source>
</evidence>
<dbReference type="EMBL" id="BMEQ01000020">
    <property type="protein sequence ID" value="GGG65034.1"/>
    <property type="molecule type" value="Genomic_DNA"/>
</dbReference>
<feature type="domain" description="AMP-dependent synthetase/ligase" evidence="4">
    <location>
        <begin position="396"/>
        <end position="770"/>
    </location>
</feature>
<dbReference type="InterPro" id="IPR029058">
    <property type="entry name" value="AB_hydrolase_fold"/>
</dbReference>
<name>A0A917LY75_9MICC</name>
<proteinExistence type="inferred from homology"/>
<comment type="caution">
    <text evidence="6">The sequence shown here is derived from an EMBL/GenBank/DDBJ whole genome shotgun (WGS) entry which is preliminary data.</text>
</comment>
<evidence type="ECO:0000256" key="1">
    <source>
        <dbReference type="ARBA" id="ARBA00006432"/>
    </source>
</evidence>
<feature type="region of interest" description="Disordered" evidence="3">
    <location>
        <begin position="1"/>
        <end position="28"/>
    </location>
</feature>
<dbReference type="Gene3D" id="3.40.50.1820">
    <property type="entry name" value="alpha/beta hydrolase"/>
    <property type="match status" value="1"/>
</dbReference>
<dbReference type="PANTHER" id="PTHR43201">
    <property type="entry name" value="ACYL-COA SYNTHETASE"/>
    <property type="match status" value="1"/>
</dbReference>
<dbReference type="Pfam" id="PF00561">
    <property type="entry name" value="Abhydrolase_1"/>
    <property type="match status" value="1"/>
</dbReference>
<dbReference type="PANTHER" id="PTHR43201:SF5">
    <property type="entry name" value="MEDIUM-CHAIN ACYL-COA LIGASE ACSF2, MITOCHONDRIAL"/>
    <property type="match status" value="1"/>
</dbReference>
<evidence type="ECO:0000313" key="6">
    <source>
        <dbReference type="EMBL" id="GGG65034.1"/>
    </source>
</evidence>
<evidence type="ECO:0000259" key="5">
    <source>
        <dbReference type="Pfam" id="PF00561"/>
    </source>
</evidence>
<accession>A0A917LY75</accession>
<keyword evidence="2" id="KW-0436">Ligase</keyword>
<dbReference type="Proteomes" id="UP000638848">
    <property type="component" value="Unassembled WGS sequence"/>
</dbReference>
<keyword evidence="7" id="KW-1185">Reference proteome</keyword>
<dbReference type="InterPro" id="IPR042099">
    <property type="entry name" value="ANL_N_sf"/>
</dbReference>
<evidence type="ECO:0000256" key="2">
    <source>
        <dbReference type="ARBA" id="ARBA00022598"/>
    </source>
</evidence>
<dbReference type="AlphaFoldDB" id="A0A917LY75"/>
<sequence length="928" mass="97250">MPMARRRPSTTPQHGGPGAARLPMTEVPLPGVDPAWSRTVSVPSTAPVEPVPGRRRRWHLLDNLVSLEAAGLTPRGTVLAVHGNPTWSYLWRTVVAAGVDARNPWRVVAVDQLDMGFSERTGLERRLDDRVRDLADLTAALGLDDATTPVVTLAHDWGGLISSGWALEHPGVHRGVVLTNTAVHHDNAEEIPAALRLALAPAAHGVLTQTTTAFLDVTMRLADPPLSPEVRWAFLAPYGTRERREAVRGFVADIPAAPGHPSHERYEQIAAGVAGLQVPALFLWGTGDPVFQERYLQDLVRRMPHADVHRFEGAKHLLAESRDIATPVMAWLEDRFGPGPTRRELHQQARAHAGDPFVPFHAELDERRGDPGLAVVDMAPSPGDAAAGARVPPVRASLSWAQLAERVDRLAAGLVGAGVRPGDRVNLMVPPGSDLTALIYACLRIGAVIVVADTGLGVRGLTRALKGAAPAWLVGIRKALVAGRALGWPGTRICLEDLDPVSRRALGVAHTVPGLLGSAPRTDLPAPEPDADAAVLFTSGSTGPAKGVVYTHRQLSAMRDAVRGTYGLAAGTGLVAGFAPFALLGPALGATSVTPDMDVTAPRTLTARALADAAGAIRATAVFLSPAAIANVLATQGELDEEQRRALGEVSLMLSAGAPLPEPLLEELQLLMPAAVLHTPYGMTEGLPLTDVTLAMIRQGRQDGLPATTADDLVGHPGVAGAGNGVCVGTPVHGAALGVTALGPDGTPADEITTEPGVTGEIVARAPHVKDRYDRLWWTEHLSTRLPGWHRTGDVGHFDAAGRLWVEGRLAHVIVAGQGVLTPVAAEHAAQTVPGAGRVAVVGVGPRGAQVPVAVAETVPPARRAGPADPSFTTAVRAAVREATGLDLAAVLVVPEHPTDIRHNSKIDRALLAGWADAALAGGRIRNP</sequence>
<dbReference type="Pfam" id="PF00501">
    <property type="entry name" value="AMP-binding"/>
    <property type="match status" value="1"/>
</dbReference>
<evidence type="ECO:0000259" key="4">
    <source>
        <dbReference type="Pfam" id="PF00501"/>
    </source>
</evidence>